<dbReference type="FunFam" id="3.40.50.970:FF:000004">
    <property type="entry name" value="Transketolase"/>
    <property type="match status" value="1"/>
</dbReference>
<feature type="binding site" evidence="16">
    <location>
        <position position="176"/>
    </location>
    <ligand>
        <name>Mg(2+)</name>
        <dbReference type="ChEBI" id="CHEBI:18420"/>
    </ligand>
</feature>
<dbReference type="CDD" id="cd07033">
    <property type="entry name" value="TPP_PYR_DXS_TK_like"/>
    <property type="match status" value="1"/>
</dbReference>
<feature type="binding site" evidence="15">
    <location>
        <position position="426"/>
    </location>
    <ligand>
        <name>thiamine diphosphate</name>
        <dbReference type="ChEBI" id="CHEBI:58937"/>
    </ligand>
</feature>
<evidence type="ECO:0000256" key="12">
    <source>
        <dbReference type="ARBA" id="ARBA00049473"/>
    </source>
</evidence>
<comment type="similarity">
    <text evidence="4">Belongs to the transketolase family.</text>
</comment>
<evidence type="ECO:0000256" key="8">
    <source>
        <dbReference type="ARBA" id="ARBA00022723"/>
    </source>
</evidence>
<keyword evidence="9" id="KW-0106">Calcium</keyword>
<feature type="binding site" evidence="16">
    <location>
        <position position="174"/>
    </location>
    <ligand>
        <name>Mg(2+)</name>
        <dbReference type="ChEBI" id="CHEBI:18420"/>
    </ligand>
</feature>
<evidence type="ECO:0000313" key="19">
    <source>
        <dbReference type="EMBL" id="CAD9396437.1"/>
    </source>
</evidence>
<dbReference type="InterPro" id="IPR033247">
    <property type="entry name" value="Transketolase_fam"/>
</dbReference>
<dbReference type="NCBIfam" id="TIGR00232">
    <property type="entry name" value="tktlase_bact"/>
    <property type="match status" value="1"/>
</dbReference>
<proteinExistence type="inferred from homology"/>
<evidence type="ECO:0000256" key="9">
    <source>
        <dbReference type="ARBA" id="ARBA00022837"/>
    </source>
</evidence>
<evidence type="ECO:0000259" key="18">
    <source>
        <dbReference type="SMART" id="SM00861"/>
    </source>
</evidence>
<evidence type="ECO:0000256" key="16">
    <source>
        <dbReference type="PIRSR" id="PIRSR605478-4"/>
    </source>
</evidence>
<feature type="binding site" evidence="15">
    <location>
        <position position="174"/>
    </location>
    <ligand>
        <name>thiamine diphosphate</name>
        <dbReference type="ChEBI" id="CHEBI:58937"/>
    </ligand>
</feature>
<accession>A0A7S2BH16</accession>
<feature type="binding site" evidence="14">
    <location>
        <position position="343"/>
    </location>
    <ligand>
        <name>substrate</name>
    </ligand>
</feature>
<dbReference type="EMBL" id="HBGT01007378">
    <property type="protein sequence ID" value="CAD9396437.1"/>
    <property type="molecule type" value="Transcribed_RNA"/>
</dbReference>
<dbReference type="SUPFAM" id="SSF52922">
    <property type="entry name" value="TK C-terminal domain-like"/>
    <property type="match status" value="1"/>
</dbReference>
<feature type="binding site" evidence="14">
    <location>
        <position position="251"/>
    </location>
    <ligand>
        <name>substrate</name>
    </ligand>
</feature>
<evidence type="ECO:0000256" key="6">
    <source>
        <dbReference type="ARBA" id="ARBA00013152"/>
    </source>
</evidence>
<evidence type="ECO:0000256" key="14">
    <source>
        <dbReference type="PIRSR" id="PIRSR605478-2"/>
    </source>
</evidence>
<feature type="binding site" evidence="14">
    <location>
        <position position="450"/>
    </location>
    <ligand>
        <name>substrate</name>
    </ligand>
</feature>
<feature type="binding site" evidence="14">
    <location>
        <position position="458"/>
    </location>
    <ligand>
        <name>substrate</name>
    </ligand>
</feature>
<dbReference type="GO" id="GO:0006098">
    <property type="term" value="P:pentose-phosphate shunt"/>
    <property type="evidence" value="ECO:0007669"/>
    <property type="project" value="TreeGrafter"/>
</dbReference>
<dbReference type="GO" id="GO:0004802">
    <property type="term" value="F:transketolase activity"/>
    <property type="evidence" value="ECO:0007669"/>
    <property type="project" value="UniProtKB-EC"/>
</dbReference>
<comment type="subunit">
    <text evidence="5">Homodimer.</text>
</comment>
<comment type="cofactor">
    <cofactor evidence="16">
        <name>Mg(2+)</name>
        <dbReference type="ChEBI" id="CHEBI:18420"/>
    </cofactor>
    <text evidence="16">Binds 1 Mg(2+) ion per subunit. Can also utilize other divalent metal cations, such as Ca(2+), Mn(2+) and Co(2+).</text>
</comment>
<dbReference type="Gene3D" id="3.40.50.920">
    <property type="match status" value="1"/>
</dbReference>
<feature type="site" description="Important for catalytic activity" evidence="17">
    <location>
        <position position="11"/>
    </location>
</feature>
<dbReference type="InterPro" id="IPR005474">
    <property type="entry name" value="Transketolase_N"/>
</dbReference>
<dbReference type="InterPro" id="IPR005478">
    <property type="entry name" value="Transketolase_bac-like"/>
</dbReference>
<feature type="active site" description="Proton donor" evidence="13">
    <location>
        <position position="400"/>
    </location>
</feature>
<evidence type="ECO:0000256" key="15">
    <source>
        <dbReference type="PIRSR" id="PIRSR605478-3"/>
    </source>
</evidence>
<dbReference type="PANTHER" id="PTHR43522:SF10">
    <property type="entry name" value="TRANSKETOLASE"/>
    <property type="match status" value="1"/>
</dbReference>
<feature type="binding site" evidence="16">
    <location>
        <position position="144"/>
    </location>
    <ligand>
        <name>Mg(2+)</name>
        <dbReference type="ChEBI" id="CHEBI:18420"/>
    </ligand>
</feature>
<dbReference type="PROSITE" id="PS00802">
    <property type="entry name" value="TRANSKETOLASE_2"/>
    <property type="match status" value="1"/>
</dbReference>
<feature type="binding site" evidence="15">
    <location>
        <position position="251"/>
    </location>
    <ligand>
        <name>thiamine diphosphate</name>
        <dbReference type="ChEBI" id="CHEBI:58937"/>
    </ligand>
</feature>
<dbReference type="Gene3D" id="3.40.50.970">
    <property type="match status" value="2"/>
</dbReference>
<feature type="binding site" evidence="14">
    <location>
        <position position="462"/>
    </location>
    <ligand>
        <name>substrate</name>
    </ligand>
</feature>
<dbReference type="SUPFAM" id="SSF52518">
    <property type="entry name" value="Thiamin diphosphate-binding fold (THDP-binding)"/>
    <property type="match status" value="2"/>
</dbReference>
<feature type="binding site" evidence="15">
    <location>
        <begin position="103"/>
        <end position="105"/>
    </location>
    <ligand>
        <name>thiamine diphosphate</name>
        <dbReference type="ChEBI" id="CHEBI:58937"/>
    </ligand>
</feature>
<dbReference type="InterPro" id="IPR005475">
    <property type="entry name" value="Transketolase-like_Pyr-bd"/>
</dbReference>
<keyword evidence="10 16" id="KW-0460">Magnesium</keyword>
<dbReference type="InterPro" id="IPR009014">
    <property type="entry name" value="Transketo_C/PFOR_II"/>
</dbReference>
<evidence type="ECO:0000256" key="13">
    <source>
        <dbReference type="PIRSR" id="PIRSR605478-1"/>
    </source>
</evidence>
<feature type="binding site" evidence="15">
    <location>
        <position position="145"/>
    </location>
    <ligand>
        <name>thiamine diphosphate</name>
        <dbReference type="ChEBI" id="CHEBI:58937"/>
    </ligand>
</feature>
<dbReference type="InterPro" id="IPR029061">
    <property type="entry name" value="THDP-binding"/>
</dbReference>
<gene>
    <name evidence="19" type="ORF">FPAR1323_LOCUS3988</name>
</gene>
<dbReference type="EC" id="2.2.1.1" evidence="6"/>
<protein>
    <recommendedName>
        <fullName evidence="6">transketolase</fullName>
        <ecNumber evidence="6">2.2.1.1</ecNumber>
    </recommendedName>
</protein>
<name>A0A7S2BH16_9STRA</name>
<evidence type="ECO:0000256" key="2">
    <source>
        <dbReference type="ARBA" id="ARBA00001936"/>
    </source>
</evidence>
<feature type="binding site" evidence="14">
    <location>
        <position position="517"/>
    </location>
    <ligand>
        <name>substrate</name>
    </ligand>
</feature>
<dbReference type="SMART" id="SM00861">
    <property type="entry name" value="Transket_pyr"/>
    <property type="match status" value="1"/>
</dbReference>
<dbReference type="PANTHER" id="PTHR43522">
    <property type="entry name" value="TRANSKETOLASE"/>
    <property type="match status" value="1"/>
</dbReference>
<dbReference type="FunFam" id="3.40.50.970:FF:000045">
    <property type="entry name" value="Transketolase"/>
    <property type="match status" value="1"/>
</dbReference>
<comment type="cofactor">
    <cofactor evidence="2">
        <name>Mn(2+)</name>
        <dbReference type="ChEBI" id="CHEBI:29035"/>
    </cofactor>
</comment>
<dbReference type="GO" id="GO:0005829">
    <property type="term" value="C:cytosol"/>
    <property type="evidence" value="ECO:0007669"/>
    <property type="project" value="TreeGrafter"/>
</dbReference>
<keyword evidence="11 15" id="KW-0786">Thiamine pyrophosphate</keyword>
<dbReference type="InterPro" id="IPR055152">
    <property type="entry name" value="Transketolase-like_C_2"/>
</dbReference>
<feature type="site" description="Important for catalytic activity" evidence="17">
    <location>
        <position position="251"/>
    </location>
</feature>
<comment type="cofactor">
    <cofactor evidence="1">
        <name>Ca(2+)</name>
        <dbReference type="ChEBI" id="CHEBI:29108"/>
    </cofactor>
</comment>
<dbReference type="FunFam" id="3.40.50.920:FF:000003">
    <property type="entry name" value="Transketolase"/>
    <property type="match status" value="1"/>
</dbReference>
<evidence type="ECO:0000256" key="1">
    <source>
        <dbReference type="ARBA" id="ARBA00001913"/>
    </source>
</evidence>
<sequence>MDSIAAAASGHLGLPLGAAEIGAVLWGQSMMYNPDEPTWPNRDRFVLSAGHGSMFLYSWLHMAGYDIPMEEVKNFRQWHSQTPGHPEFPNSEHTTPGIEATTGPLGAGIGNAVGLAVSEKMAAATFNTEDHKIFDHHVYALCGDGCLQEGVSAEAMSFAAHEKLDNLILLFDSNDVTLDKMAEFTQSEDHAQRFDAYGWDVITLTDGHDLKAIHAAVEEAKSNNNGKPTAIICKTIIGKGIDEVAGTNAAHGEAGVEFVDGARKSLGLPDEKWHVSDDTYSFMKEKQAANKAVYDEWTETYAAWKAANGDKATILEDALAKKRKSAAEIMDMIPMKETDEATRASGSTIINQVSDALPTYVSGSADLHGSNKNYIKGAGDFGSGFGKSYSGKNFYYGIREHGMGVIMNGISYGGIFTPSGATFLVFADYMRATMRIAALAELPVSYILTHDSIGVGEDGPTHQPVETVSGLRVFPNMDVMRPADYEETAAAYAYSITKGMACGTVQTTGPVSLILTRQNVKYLTGVSPQERRDGTMKGAYTLVKETADLERIIIAAGSEVQFAEAAAKELGAGTRVVSMPCMSLFDKQSAEYKESVLPSSCANRVAMEAGVSGLWYKYVGLQGKVVGVDRFGFSAPGDITFRELGMTTENLIAECQ</sequence>
<dbReference type="InterPro" id="IPR020826">
    <property type="entry name" value="Transketolase_BS"/>
</dbReference>
<evidence type="ECO:0000256" key="17">
    <source>
        <dbReference type="PIRSR" id="PIRSR605478-5"/>
    </source>
</evidence>
<comment type="catalytic activity">
    <reaction evidence="12">
        <text>D-sedoheptulose 7-phosphate + D-glyceraldehyde 3-phosphate = aldehydo-D-ribose 5-phosphate + D-xylulose 5-phosphate</text>
        <dbReference type="Rhea" id="RHEA:10508"/>
        <dbReference type="ChEBI" id="CHEBI:57483"/>
        <dbReference type="ChEBI" id="CHEBI:57737"/>
        <dbReference type="ChEBI" id="CHEBI:58273"/>
        <dbReference type="ChEBI" id="CHEBI:59776"/>
        <dbReference type="EC" id="2.2.1.1"/>
    </reaction>
</comment>
<dbReference type="AlphaFoldDB" id="A0A7S2BH16"/>
<feature type="domain" description="Transketolase-like pyrimidine-binding" evidence="18">
    <location>
        <begin position="340"/>
        <end position="522"/>
    </location>
</feature>
<evidence type="ECO:0000256" key="7">
    <source>
        <dbReference type="ARBA" id="ARBA00022679"/>
    </source>
</evidence>
<evidence type="ECO:0000256" key="4">
    <source>
        <dbReference type="ARBA" id="ARBA00007131"/>
    </source>
</evidence>
<evidence type="ECO:0000256" key="3">
    <source>
        <dbReference type="ARBA" id="ARBA00001941"/>
    </source>
</evidence>
<comment type="cofactor">
    <cofactor evidence="15">
        <name>thiamine diphosphate</name>
        <dbReference type="ChEBI" id="CHEBI:58937"/>
    </cofactor>
    <text evidence="15">Binds 1 thiamine pyrophosphate per subunit. During the reaction, the substrate forms a covalent intermediate with the cofactor.</text>
</comment>
<reference evidence="19" key="1">
    <citation type="submission" date="2021-01" db="EMBL/GenBank/DDBJ databases">
        <authorList>
            <person name="Corre E."/>
            <person name="Pelletier E."/>
            <person name="Niang G."/>
            <person name="Scheremetjew M."/>
            <person name="Finn R."/>
            <person name="Kale V."/>
            <person name="Holt S."/>
            <person name="Cochrane G."/>
            <person name="Meng A."/>
            <person name="Brown T."/>
            <person name="Cohen L."/>
        </authorList>
    </citation>
    <scope>NUCLEOTIDE SEQUENCE</scope>
    <source>
        <strain evidence="19">RCC1693</strain>
    </source>
</reference>
<evidence type="ECO:0000256" key="10">
    <source>
        <dbReference type="ARBA" id="ARBA00022842"/>
    </source>
</evidence>
<evidence type="ECO:0000256" key="11">
    <source>
        <dbReference type="ARBA" id="ARBA00023052"/>
    </source>
</evidence>
<dbReference type="Pfam" id="PF02779">
    <property type="entry name" value="Transket_pyr"/>
    <property type="match status" value="1"/>
</dbReference>
<feature type="binding site" evidence="14">
    <location>
        <position position="370"/>
    </location>
    <ligand>
        <name>substrate</name>
    </ligand>
</feature>
<comment type="cofactor">
    <cofactor evidence="3">
        <name>Co(2+)</name>
        <dbReference type="ChEBI" id="CHEBI:48828"/>
    </cofactor>
</comment>
<feature type="binding site" evidence="15">
    <location>
        <position position="51"/>
    </location>
    <ligand>
        <name>thiamine diphosphate</name>
        <dbReference type="ChEBI" id="CHEBI:58937"/>
    </ligand>
</feature>
<feature type="binding site" evidence="14">
    <location>
        <position position="11"/>
    </location>
    <ligand>
        <name>substrate</name>
    </ligand>
</feature>
<evidence type="ECO:0000256" key="5">
    <source>
        <dbReference type="ARBA" id="ARBA00011738"/>
    </source>
</evidence>
<dbReference type="Pfam" id="PF22613">
    <property type="entry name" value="Transketolase_C_1"/>
    <property type="match status" value="1"/>
</dbReference>
<keyword evidence="7" id="KW-0808">Transferase</keyword>
<keyword evidence="8 16" id="KW-0479">Metal-binding</keyword>
<dbReference type="CDD" id="cd02012">
    <property type="entry name" value="TPP_TK"/>
    <property type="match status" value="1"/>
</dbReference>
<dbReference type="GO" id="GO:0046872">
    <property type="term" value="F:metal ion binding"/>
    <property type="evidence" value="ECO:0007669"/>
    <property type="project" value="UniProtKB-KW"/>
</dbReference>
<organism evidence="19">
    <name type="scientific">Florenciella parvula</name>
    <dbReference type="NCBI Taxonomy" id="236787"/>
    <lineage>
        <taxon>Eukaryota</taxon>
        <taxon>Sar</taxon>
        <taxon>Stramenopiles</taxon>
        <taxon>Ochrophyta</taxon>
        <taxon>Dictyochophyceae</taxon>
        <taxon>Florenciellales</taxon>
        <taxon>Florenciella</taxon>
    </lineage>
</organism>
<dbReference type="Pfam" id="PF00456">
    <property type="entry name" value="Transketolase_N"/>
    <property type="match status" value="1"/>
</dbReference>